<evidence type="ECO:0000313" key="2">
    <source>
        <dbReference type="Proteomes" id="UP000009071"/>
    </source>
</evidence>
<dbReference type="EMBL" id="AP010904">
    <property type="protein sequence ID" value="BAH77979.1"/>
    <property type="molecule type" value="Genomic_DNA"/>
</dbReference>
<evidence type="ECO:0000313" key="1">
    <source>
        <dbReference type="EMBL" id="BAH77979.1"/>
    </source>
</evidence>
<protein>
    <submittedName>
        <fullName evidence="1">Uncharacterized protein</fullName>
    </submittedName>
</protein>
<name>C4XRR3_SOLM1</name>
<dbReference type="Proteomes" id="UP000009071">
    <property type="component" value="Chromosome"/>
</dbReference>
<dbReference type="HOGENOM" id="CLU_2422140_0_0_7"/>
<keyword evidence="2" id="KW-1185">Reference proteome</keyword>
<reference evidence="1 2" key="1">
    <citation type="journal article" date="2009" name="Genome Res.">
        <title>Whole genome sequence of Desulfovibrio magneticus strain RS-1 revealed common gene clusters in magnetotactic bacteria.</title>
        <authorList>
            <person name="Nakazawa H."/>
            <person name="Arakaki A."/>
            <person name="Narita-Yamada S."/>
            <person name="Yashiro I."/>
            <person name="Jinno K."/>
            <person name="Aoki N."/>
            <person name="Tsuruyama A."/>
            <person name="Okamura Y."/>
            <person name="Tanikawa S."/>
            <person name="Fujita N."/>
            <person name="Takeyama H."/>
            <person name="Matsunaga T."/>
        </authorList>
    </citation>
    <scope>NUCLEOTIDE SEQUENCE [LARGE SCALE GENOMIC DNA]</scope>
    <source>
        <strain evidence="2">ATCC 700980 / DSM 13731 / RS-1</strain>
    </source>
</reference>
<sequence length="91" mass="9461">MAGFSVTWRSFSTRCYLWSFTTAYTSGKYVADGVWSAAAVSRQCGAMALTRALIEAGLIAHPDAATPAGLALPADPAALHVLATARQSLTA</sequence>
<dbReference type="RefSeq" id="WP_015863094.1">
    <property type="nucleotide sequence ID" value="NC_012796.1"/>
</dbReference>
<proteinExistence type="predicted"/>
<dbReference type="KEGG" id="dma:DMR_44880"/>
<dbReference type="AlphaFoldDB" id="C4XRR3"/>
<accession>C4XRR3</accession>
<gene>
    <name evidence="1" type="ordered locus">DMR_44880</name>
</gene>
<organism evidence="1 2">
    <name type="scientific">Solidesulfovibrio magneticus (strain ATCC 700980 / DSM 13731 / RS-1)</name>
    <name type="common">Desulfovibrio magneticus</name>
    <dbReference type="NCBI Taxonomy" id="573370"/>
    <lineage>
        <taxon>Bacteria</taxon>
        <taxon>Pseudomonadati</taxon>
        <taxon>Thermodesulfobacteriota</taxon>
        <taxon>Desulfovibrionia</taxon>
        <taxon>Desulfovibrionales</taxon>
        <taxon>Desulfovibrionaceae</taxon>
        <taxon>Solidesulfovibrio</taxon>
    </lineage>
</organism>